<dbReference type="PRINTS" id="PR00419">
    <property type="entry name" value="ADXRDTASE"/>
</dbReference>
<dbReference type="Proteomes" id="UP001595799">
    <property type="component" value="Unassembled WGS sequence"/>
</dbReference>
<organism evidence="3 4">
    <name type="scientific">Fodinicurvata halophila</name>
    <dbReference type="NCBI Taxonomy" id="1419723"/>
    <lineage>
        <taxon>Bacteria</taxon>
        <taxon>Pseudomonadati</taxon>
        <taxon>Pseudomonadota</taxon>
        <taxon>Alphaproteobacteria</taxon>
        <taxon>Rhodospirillales</taxon>
        <taxon>Rhodovibrionaceae</taxon>
        <taxon>Fodinicurvata</taxon>
    </lineage>
</organism>
<comment type="caution">
    <text evidence="3">The sequence shown here is derived from an EMBL/GenBank/DDBJ whole genome shotgun (WGS) entry which is preliminary data.</text>
</comment>
<dbReference type="Gene3D" id="3.50.50.60">
    <property type="entry name" value="FAD/NAD(P)-binding domain"/>
    <property type="match status" value="2"/>
</dbReference>
<evidence type="ECO:0000313" key="4">
    <source>
        <dbReference type="Proteomes" id="UP001595799"/>
    </source>
</evidence>
<reference evidence="4" key="1">
    <citation type="journal article" date="2019" name="Int. J. Syst. Evol. Microbiol.">
        <title>The Global Catalogue of Microorganisms (GCM) 10K type strain sequencing project: providing services to taxonomists for standard genome sequencing and annotation.</title>
        <authorList>
            <consortium name="The Broad Institute Genomics Platform"/>
            <consortium name="The Broad Institute Genome Sequencing Center for Infectious Disease"/>
            <person name="Wu L."/>
            <person name="Ma J."/>
        </authorList>
    </citation>
    <scope>NUCLEOTIDE SEQUENCE [LARGE SCALE GENOMIC DNA]</scope>
    <source>
        <strain evidence="4">CECT 8472</strain>
    </source>
</reference>
<evidence type="ECO:0000313" key="3">
    <source>
        <dbReference type="EMBL" id="MFC4350751.1"/>
    </source>
</evidence>
<evidence type="ECO:0000256" key="1">
    <source>
        <dbReference type="ARBA" id="ARBA00023002"/>
    </source>
</evidence>
<keyword evidence="4" id="KW-1185">Reference proteome</keyword>
<dbReference type="InterPro" id="IPR036188">
    <property type="entry name" value="FAD/NAD-bd_sf"/>
</dbReference>
<protein>
    <submittedName>
        <fullName evidence="3">NAD(P)/FAD-dependent oxidoreductase</fullName>
    </submittedName>
</protein>
<accession>A0ABV8UHL9</accession>
<keyword evidence="1" id="KW-0560">Oxidoreductase</keyword>
<feature type="domain" description="FAD/NAD(P)-binding" evidence="2">
    <location>
        <begin position="12"/>
        <end position="302"/>
    </location>
</feature>
<dbReference type="RefSeq" id="WP_382421096.1">
    <property type="nucleotide sequence ID" value="NZ_JBHSCW010000002.1"/>
</dbReference>
<dbReference type="PANTHER" id="PTHR42949">
    <property type="entry name" value="ANAEROBIC GLYCEROL-3-PHOSPHATE DEHYDROGENASE SUBUNIT B"/>
    <property type="match status" value="1"/>
</dbReference>
<name>A0ABV8UHL9_9PROT</name>
<proteinExistence type="predicted"/>
<dbReference type="InterPro" id="IPR051691">
    <property type="entry name" value="Metab_Enz_Cyan_OpOx_G3PDH"/>
</dbReference>
<dbReference type="InterPro" id="IPR023753">
    <property type="entry name" value="FAD/NAD-binding_dom"/>
</dbReference>
<dbReference type="EMBL" id="JBHSCW010000002">
    <property type="protein sequence ID" value="MFC4350751.1"/>
    <property type="molecule type" value="Genomic_DNA"/>
</dbReference>
<dbReference type="SUPFAM" id="SSF51905">
    <property type="entry name" value="FAD/NAD(P)-binding domain"/>
    <property type="match status" value="1"/>
</dbReference>
<gene>
    <name evidence="3" type="ORF">ACFOW6_04250</name>
</gene>
<dbReference type="Pfam" id="PF07992">
    <property type="entry name" value="Pyr_redox_2"/>
    <property type="match status" value="1"/>
</dbReference>
<sequence>MSEARGLPQSCDVAIVGGGPAGLAAAAELKDRGIGRVLVLDREPAAGGIPRHCGHYPFGMREFHRVLRGPDYAERLVARAQAAGAEIHSGVTVTGLQPGARLSLTTPDGPAELAAKRVLLCTGVRETSRAARLIGGQRPLGVIPTGALQSMVYLEGVRPFERPVILGSELVSFSALLTCRHAGIRPQAMIEANPRITARAFALGLPRLLGVPVHLGSDLERILGRERVEGVVLRDDQGHQRDLACDGVLVTGRFTPEATLARMGHLELDAGTGGPRVDQDGRSSDPDCYVAGNLLRPVETAGWSWQEGVRVAGRLAESLARSRPSEDTVVLQPGEAVRYVVPQRVTLPLETAALERIQLRVMRPVRGRLVLRSAGRLLWGRRLSALPERRILLPLDVLRHAVPGHPVEVSFEEEDGR</sequence>
<evidence type="ECO:0000259" key="2">
    <source>
        <dbReference type="Pfam" id="PF07992"/>
    </source>
</evidence>
<dbReference type="PANTHER" id="PTHR42949:SF3">
    <property type="entry name" value="ANAEROBIC GLYCEROL-3-PHOSPHATE DEHYDROGENASE SUBUNIT B"/>
    <property type="match status" value="1"/>
</dbReference>